<evidence type="ECO:0008006" key="3">
    <source>
        <dbReference type="Google" id="ProtNLM"/>
    </source>
</evidence>
<reference evidence="2" key="1">
    <citation type="submission" date="2015-01" db="EMBL/GenBank/DDBJ databases">
        <authorList>
            <person name="MANFREDI Pablo"/>
        </authorList>
    </citation>
    <scope>NUCLEOTIDE SEQUENCE [LARGE SCALE GENOMIC DNA]</scope>
    <source>
        <strain evidence="2">Cc11</strain>
    </source>
</reference>
<evidence type="ECO:0000313" key="2">
    <source>
        <dbReference type="Proteomes" id="UP000039370"/>
    </source>
</evidence>
<dbReference type="EMBL" id="CDOK01000165">
    <property type="protein sequence ID" value="CEN52491.1"/>
    <property type="molecule type" value="Genomic_DNA"/>
</dbReference>
<proteinExistence type="predicted"/>
<evidence type="ECO:0000313" key="1">
    <source>
        <dbReference type="EMBL" id="CEN52491.1"/>
    </source>
</evidence>
<organism evidence="1 2">
    <name type="scientific">Capnocytophaga canimorsus</name>
    <dbReference type="NCBI Taxonomy" id="28188"/>
    <lineage>
        <taxon>Bacteria</taxon>
        <taxon>Pseudomonadati</taxon>
        <taxon>Bacteroidota</taxon>
        <taxon>Flavobacteriia</taxon>
        <taxon>Flavobacteriales</taxon>
        <taxon>Flavobacteriaceae</taxon>
        <taxon>Capnocytophaga</taxon>
    </lineage>
</organism>
<dbReference type="AlphaFoldDB" id="A0A0B7IKS7"/>
<name>A0A0B7IKS7_9FLAO</name>
<gene>
    <name evidence="1" type="ORF">CCAN11_2470003</name>
</gene>
<dbReference type="Proteomes" id="UP000039370">
    <property type="component" value="Unassembled WGS sequence"/>
</dbReference>
<accession>A0A0B7IKS7</accession>
<protein>
    <recommendedName>
        <fullName evidence="3">LysM domain-containing protein</fullName>
    </recommendedName>
</protein>
<sequence length="39" mass="4563">MLKKYGVNFKELKLHNSWLRSNKLTVTAGKSYVIKIPKK</sequence>